<dbReference type="PROSITE" id="PS50283">
    <property type="entry name" value="NA_SOLUT_SYMP_3"/>
    <property type="match status" value="1"/>
</dbReference>
<protein>
    <submittedName>
        <fullName evidence="15">SSS family solute:Na+ symporter</fullName>
    </submittedName>
    <submittedName>
        <fullName evidence="16">Solute:Na+ symporter, SSS family</fullName>
    </submittedName>
</protein>
<keyword evidence="8" id="KW-0915">Sodium</keyword>
<evidence type="ECO:0000256" key="10">
    <source>
        <dbReference type="ARBA" id="ARBA00023136"/>
    </source>
</evidence>
<keyword evidence="4" id="KW-1003">Cell membrane</keyword>
<evidence type="ECO:0000256" key="12">
    <source>
        <dbReference type="ARBA" id="ARBA00033708"/>
    </source>
</evidence>
<keyword evidence="7 14" id="KW-1133">Transmembrane helix</keyword>
<dbReference type="EMBL" id="QOVN01000012">
    <property type="protein sequence ID" value="RXG26796.1"/>
    <property type="molecule type" value="Genomic_DNA"/>
</dbReference>
<evidence type="ECO:0000256" key="8">
    <source>
        <dbReference type="ARBA" id="ARBA00023053"/>
    </source>
</evidence>
<dbReference type="Proteomes" id="UP000290037">
    <property type="component" value="Unassembled WGS sequence"/>
</dbReference>
<dbReference type="EMBL" id="FQXT01000003">
    <property type="protein sequence ID" value="SHI09832.1"/>
    <property type="molecule type" value="Genomic_DNA"/>
</dbReference>
<reference evidence="15 18" key="3">
    <citation type="submission" date="2018-07" db="EMBL/GenBank/DDBJ databases">
        <title>Leeuwenhoekiella genomics.</title>
        <authorList>
            <person name="Tahon G."/>
            <person name="Willems A."/>
        </authorList>
    </citation>
    <scope>NUCLEOTIDE SEQUENCE [LARGE SCALE GENOMIC DNA]</scope>
    <source>
        <strain evidence="15 18">LMG 24856</strain>
    </source>
</reference>
<comment type="similarity">
    <text evidence="2 13">Belongs to the sodium:solute symporter (SSF) (TC 2.A.21) family.</text>
</comment>
<dbReference type="InterPro" id="IPR001734">
    <property type="entry name" value="Na/solute_symporter"/>
</dbReference>
<sequence>MILGLSYLDIIVLALYFGVIVYIGIRSSLKIKKEEDYFLGGRKFGKLFSTFASFGQATSADGPAGVATTSFKNGASGIWSSLLMLFATPLFWITAPWLRRLRITTMGDFYEERYASRKMAATYALVGTIGMMGLLSVGYKAVTTTALAMTGKPETALTPTEKIEKEKADRLFELSNENFTYLSQAEKQELTELRQENPRALFSYFSEDLLIWTICFIVLFYTALGGLEAAFYTDLLQGIFIILLSIILIPFAWQAINQQFGGSGMMQALTNLHEQLPESTFEVFGSPATLDFTWYFIIMAALVSGMTVVAQPNQLVTAGAAKSEDAARTGFVTGTFMKRIVTILWGMVGLCAILLYGGKIMNSDFVWGHATTQLLAPLGLGLVGLMLASLMAALMSTADCLMITVSGLIVNNFYKYFYPERSARHYIWAGRISGAIFLIGAAVITTQFDTILQILKFIWEFFVVFVAAFWLGLKWRRANRIAAWCSILLTLLLFYLIPMILPVVFPAMRTDESLAKLTESLIVTRNYDVKEVDLENRKHDIAQWEKLPQSEKEQIKKPEALTLGGTNAVDYAMPQQAIFWSKGVSVNRADERYGRGYIYLELYLLDRLGWDLSRNPYALNETIRLGIRLLFPFLALIFIALATKPDPDEHLMFFYQKMRTRAIDNSTLKNQPVTERLLFPNSNWELYTWNRKDSAGFLLACLVVILIIGLLYLMVSLGS</sequence>
<feature type="transmembrane region" description="Helical" evidence="14">
    <location>
        <begin position="78"/>
        <end position="98"/>
    </location>
</feature>
<feature type="transmembrane region" description="Helical" evidence="14">
    <location>
        <begin position="238"/>
        <end position="256"/>
    </location>
</feature>
<evidence type="ECO:0000256" key="7">
    <source>
        <dbReference type="ARBA" id="ARBA00022989"/>
    </source>
</evidence>
<evidence type="ECO:0000256" key="3">
    <source>
        <dbReference type="ARBA" id="ARBA00022448"/>
    </source>
</evidence>
<accession>A0A1M5YCY4</accession>
<dbReference type="GO" id="GO:0006814">
    <property type="term" value="P:sodium ion transport"/>
    <property type="evidence" value="ECO:0007669"/>
    <property type="project" value="UniProtKB-KW"/>
</dbReference>
<feature type="transmembrane region" description="Helical" evidence="14">
    <location>
        <begin position="695"/>
        <end position="715"/>
    </location>
</feature>
<feature type="transmembrane region" description="Helical" evidence="14">
    <location>
        <begin position="426"/>
        <end position="445"/>
    </location>
</feature>
<feature type="transmembrane region" description="Helical" evidence="14">
    <location>
        <begin position="119"/>
        <end position="139"/>
    </location>
</feature>
<feature type="transmembrane region" description="Helical" evidence="14">
    <location>
        <begin position="625"/>
        <end position="643"/>
    </location>
</feature>
<keyword evidence="10 14" id="KW-0472">Membrane</keyword>
<evidence type="ECO:0000313" key="18">
    <source>
        <dbReference type="Proteomes" id="UP000290037"/>
    </source>
</evidence>
<dbReference type="AlphaFoldDB" id="A0A1M5YCY4"/>
<evidence type="ECO:0000256" key="9">
    <source>
        <dbReference type="ARBA" id="ARBA00023065"/>
    </source>
</evidence>
<evidence type="ECO:0000256" key="11">
    <source>
        <dbReference type="ARBA" id="ARBA00023201"/>
    </source>
</evidence>
<feature type="transmembrane region" description="Helical" evidence="14">
    <location>
        <begin position="292"/>
        <end position="310"/>
    </location>
</feature>
<dbReference type="InterPro" id="IPR050277">
    <property type="entry name" value="Sodium:Solute_Symporter"/>
</dbReference>
<keyword evidence="6" id="KW-0769">Symport</keyword>
<dbReference type="PANTHER" id="PTHR48086:SF3">
    <property type="entry name" value="SODIUM_PROLINE SYMPORTER"/>
    <property type="match status" value="1"/>
</dbReference>
<evidence type="ECO:0000313" key="17">
    <source>
        <dbReference type="Proteomes" id="UP000184240"/>
    </source>
</evidence>
<dbReference type="OrthoDB" id="1387879at2"/>
<evidence type="ECO:0000256" key="2">
    <source>
        <dbReference type="ARBA" id="ARBA00006434"/>
    </source>
</evidence>
<keyword evidence="11" id="KW-0739">Sodium transport</keyword>
<feature type="transmembrane region" description="Helical" evidence="14">
    <location>
        <begin position="451"/>
        <end position="471"/>
    </location>
</feature>
<dbReference type="InterPro" id="IPR038377">
    <property type="entry name" value="Na/Glc_symporter_sf"/>
</dbReference>
<organism evidence="16 17">
    <name type="scientific">Leeuwenhoekiella palythoae</name>
    <dbReference type="NCBI Taxonomy" id="573501"/>
    <lineage>
        <taxon>Bacteria</taxon>
        <taxon>Pseudomonadati</taxon>
        <taxon>Bacteroidota</taxon>
        <taxon>Flavobacteriia</taxon>
        <taxon>Flavobacteriales</taxon>
        <taxon>Flavobacteriaceae</taxon>
        <taxon>Leeuwenhoekiella</taxon>
    </lineage>
</organism>
<comment type="catalytic activity">
    <reaction evidence="12">
        <text>L-proline(in) + Na(+)(in) = L-proline(out) + Na(+)(out)</text>
        <dbReference type="Rhea" id="RHEA:28967"/>
        <dbReference type="ChEBI" id="CHEBI:29101"/>
        <dbReference type="ChEBI" id="CHEBI:60039"/>
    </reaction>
</comment>
<name>A0A1M5YCY4_9FLAO</name>
<dbReference type="PANTHER" id="PTHR48086">
    <property type="entry name" value="SODIUM/PROLINE SYMPORTER-RELATED"/>
    <property type="match status" value="1"/>
</dbReference>
<evidence type="ECO:0000313" key="16">
    <source>
        <dbReference type="EMBL" id="SHI09832.1"/>
    </source>
</evidence>
<feature type="transmembrane region" description="Helical" evidence="14">
    <location>
        <begin position="340"/>
        <end position="358"/>
    </location>
</feature>
<evidence type="ECO:0000256" key="14">
    <source>
        <dbReference type="SAM" id="Phobius"/>
    </source>
</evidence>
<dbReference type="Gene3D" id="1.20.1730.10">
    <property type="entry name" value="Sodium/glucose cotransporter"/>
    <property type="match status" value="1"/>
</dbReference>
<dbReference type="RefSeq" id="WP_072982826.1">
    <property type="nucleotide sequence ID" value="NZ_FQXT01000003.1"/>
</dbReference>
<feature type="transmembrane region" description="Helical" evidence="14">
    <location>
        <begin position="209"/>
        <end position="231"/>
    </location>
</feature>
<gene>
    <name evidence="15" type="ORF">DSM01_3346</name>
    <name evidence="16" type="ORF">SAMN04487999_2121</name>
</gene>
<reference evidence="16" key="2">
    <citation type="submission" date="2016-11" db="EMBL/GenBank/DDBJ databases">
        <authorList>
            <person name="Jaros S."/>
            <person name="Januszkiewicz K."/>
            <person name="Wedrychowicz H."/>
        </authorList>
    </citation>
    <scope>NUCLEOTIDE SEQUENCE [LARGE SCALE GENOMIC DNA]</scope>
    <source>
        <strain evidence="16">DSM 19859</strain>
    </source>
</reference>
<keyword evidence="3" id="KW-0813">Transport</keyword>
<evidence type="ECO:0000256" key="6">
    <source>
        <dbReference type="ARBA" id="ARBA00022847"/>
    </source>
</evidence>
<evidence type="ECO:0000256" key="4">
    <source>
        <dbReference type="ARBA" id="ARBA00022475"/>
    </source>
</evidence>
<evidence type="ECO:0000256" key="13">
    <source>
        <dbReference type="RuleBase" id="RU362091"/>
    </source>
</evidence>
<dbReference type="GO" id="GO:0005886">
    <property type="term" value="C:plasma membrane"/>
    <property type="evidence" value="ECO:0007669"/>
    <property type="project" value="UniProtKB-SubCell"/>
</dbReference>
<dbReference type="STRING" id="573501.SAMN04487999_2121"/>
<dbReference type="Pfam" id="PF00474">
    <property type="entry name" value="SSF"/>
    <property type="match status" value="2"/>
</dbReference>
<feature type="transmembrane region" description="Helical" evidence="14">
    <location>
        <begin position="7"/>
        <end position="25"/>
    </location>
</feature>
<dbReference type="GO" id="GO:0015293">
    <property type="term" value="F:symporter activity"/>
    <property type="evidence" value="ECO:0007669"/>
    <property type="project" value="UniProtKB-KW"/>
</dbReference>
<proteinExistence type="inferred from homology"/>
<keyword evidence="9" id="KW-0406">Ion transport</keyword>
<comment type="subcellular location">
    <subcellularLocation>
        <location evidence="1">Cell membrane</location>
        <topology evidence="1">Multi-pass membrane protein</topology>
    </subcellularLocation>
</comment>
<dbReference type="CDD" id="cd10322">
    <property type="entry name" value="SLC5sbd"/>
    <property type="match status" value="1"/>
</dbReference>
<evidence type="ECO:0000313" key="15">
    <source>
        <dbReference type="EMBL" id="RXG26796.1"/>
    </source>
</evidence>
<feature type="transmembrane region" description="Helical" evidence="14">
    <location>
        <begin position="483"/>
        <end position="505"/>
    </location>
</feature>
<dbReference type="Proteomes" id="UP000184240">
    <property type="component" value="Unassembled WGS sequence"/>
</dbReference>
<keyword evidence="18" id="KW-1185">Reference proteome</keyword>
<evidence type="ECO:0000256" key="5">
    <source>
        <dbReference type="ARBA" id="ARBA00022692"/>
    </source>
</evidence>
<keyword evidence="5 14" id="KW-0812">Transmembrane</keyword>
<reference evidence="17" key="1">
    <citation type="submission" date="2016-11" db="EMBL/GenBank/DDBJ databases">
        <authorList>
            <person name="Varghese N."/>
            <person name="Submissions S."/>
        </authorList>
    </citation>
    <scope>NUCLEOTIDE SEQUENCE [LARGE SCALE GENOMIC DNA]</scope>
    <source>
        <strain evidence="17">DSM 19859</strain>
    </source>
</reference>
<evidence type="ECO:0000256" key="1">
    <source>
        <dbReference type="ARBA" id="ARBA00004651"/>
    </source>
</evidence>
<feature type="transmembrane region" description="Helical" evidence="14">
    <location>
        <begin position="378"/>
        <end position="405"/>
    </location>
</feature>